<organism evidence="1 2">
    <name type="scientific">Mycolicibacterium komossense</name>
    <dbReference type="NCBI Taxonomy" id="1779"/>
    <lineage>
        <taxon>Bacteria</taxon>
        <taxon>Bacillati</taxon>
        <taxon>Actinomycetota</taxon>
        <taxon>Actinomycetes</taxon>
        <taxon>Mycobacteriales</taxon>
        <taxon>Mycobacteriaceae</taxon>
        <taxon>Mycolicibacterium</taxon>
    </lineage>
</organism>
<evidence type="ECO:0000313" key="1">
    <source>
        <dbReference type="EMBL" id="MCV7227957.1"/>
    </source>
</evidence>
<dbReference type="EMBL" id="JACKTY010000031">
    <property type="protein sequence ID" value="MCV7227957.1"/>
    <property type="molecule type" value="Genomic_DNA"/>
</dbReference>
<sequence>MQHSSSAPSVVAPCRHCDVDTVWLRTVNGGWHLFDATMKSTSATFDGNRYAIDRRSRLVVDLDSLLESRWPALCLTLHRFRCPASYEQSRFHHRRPRQANDVELTDLWQRLADARRRGHDDLKLGFAG</sequence>
<reference evidence="1 2" key="1">
    <citation type="journal article" date="2022" name="BMC Genomics">
        <title>Comparative genome analysis of mycobacteria focusing on tRNA and non-coding RNA.</title>
        <authorList>
            <person name="Behra P.R.K."/>
            <person name="Pettersson B.M.F."/>
            <person name="Ramesh M."/>
            <person name="Das S."/>
            <person name="Dasgupta S."/>
            <person name="Kirsebom L.A."/>
        </authorList>
    </citation>
    <scope>NUCLEOTIDE SEQUENCE [LARGE SCALE GENOMIC DNA]</scope>
    <source>
        <strain evidence="1 2">DSM 44078</strain>
    </source>
</reference>
<comment type="caution">
    <text evidence="1">The sequence shown here is derived from an EMBL/GenBank/DDBJ whole genome shotgun (WGS) entry which is preliminary data.</text>
</comment>
<gene>
    <name evidence="1" type="ORF">H7J73_18240</name>
</gene>
<evidence type="ECO:0000313" key="2">
    <source>
        <dbReference type="Proteomes" id="UP001526201"/>
    </source>
</evidence>
<name>A0ABT3CEP1_9MYCO</name>
<accession>A0ABT3CEP1</accession>
<keyword evidence="2" id="KW-1185">Reference proteome</keyword>
<protein>
    <submittedName>
        <fullName evidence="1">Uncharacterized protein</fullName>
    </submittedName>
</protein>
<dbReference type="RefSeq" id="WP_264069007.1">
    <property type="nucleotide sequence ID" value="NZ_JACKTY010000031.1"/>
</dbReference>
<dbReference type="Proteomes" id="UP001526201">
    <property type="component" value="Unassembled WGS sequence"/>
</dbReference>
<proteinExistence type="predicted"/>